<evidence type="ECO:0000313" key="10">
    <source>
        <dbReference type="Proteomes" id="UP001530293"/>
    </source>
</evidence>
<sequence length="1711" mass="188796">MIFPIAALRQTTQKSASAASLSLRAANRSISTTSTLLADVSVEHGRGTWKTYGDIESYQPGKFQIKTFNKISPHGLKRFPETKYEIRAGESAANAHAILLRSHKLQEEEVPHTVRAIARCGAGTNNVPVARMTELGIPVFNTPGANANAVKELVIAGMLLGSRRIVGGINHMVSLGEQGLAKERVEKDKALFGGREIKGKTLAVIGLGHIGAATARDAEHLGMSVIGYDPSLSIENALKLPRTIQLSDSIANAVREADYISINIPYIKGEGGTHGIIGKEVVSNFKSGAVLLNFARGELVDSEALKVHLDGNDGRYVSDFPDDLLWNHPNSIILPHLGASTEEAEDAAASMAAETIRDYLETGRIRNSVNFPSTSLPAPHDHSIRFTVVTKNRPGMLAHIAEVFALQNLNILQQINQSRGDVAYNVLDVDISGHDSIVDFKEVQEKITMLEGVLSSRVIYGVPGTGYAKNLDGDYFVPPMIRLPNDEAVSTIHDARDRRAQEVKEQVILEKLARAIIEHKIRPEIIREDVVTSLTQWLRDMLTGPALPLNKEKNFMEDILLSTELITDAETLPGCDNGLIQRNRADETKRHIYPDPNSPLRVREEILRNKCIVMVNHFANQKSISNEVLKKQAVDHFYNFYLEAITKKHPPSYNSYTGMMAVMDSAFLKHSEDIVMYGLGLRQQPPEDDLTTLRDAYPPFHTLLTFTITMAVCLYCLPSLHSIDEHATIKAFTTSIFKSGPFFLSPISLSSISTIDDDVDEVKVHVEGDGYADDDSELNTLMAAIEHLREDELVGEISEESAVVESGPSTASKLDSISSSSPIERYSKSHSVHHVDDKDASELDALTNALQHLIEVEHTYDKGNGSVSVDSEYAPTASEDDTLILHHSPNHDDDLQIGEQRSKPSLAELLQTDIFTKSWAQPDREESIHRRSELMHGRRSFRMNRSENRPSDSWTPSSGSAANEIPPSTSWHDDELPRQHSLAEIEYNKILEQTNKLLEALTRNDDSSTLQLMDFDKVMTQWSRFHVENSNSNHDGSDADSMVESLNKRASDQCMKLLDALERNYDSILDHAIEGSAALFDMKAPPSKHFHLMPNAASYNLALNSLANSGKGQHVASVAHSMLLRMLDRCQNYVNIIEREDGLTFMKLPPPPFEPTSITFNSTLHAIAKSGAPGAGHLAEQVFFKMHEWRDSCDERKYRHGVIDDEGMRVNDATDGETKFQPQKDVYSPDNSPTCFYHGVVPNSRTLACVIDAWANTDASFAPERAEAILQLAINRRRAYVDSLTGRRSSDHLSKNYKFEWSDAVLEDLEVEEQAVDEDLELSLPLEAPPPSDVESLTPSLKPNTVAFNTCIHSWAISGKGREGALRAQELLLQLESISESGELDLPIDHSCGKNTDGHSEMDTSLKPNVRTYSMVMNAWANVAKVGRESGLDAASRCEDILMKMEVRGAIDSSIRPNLVAYVTSISAWANTKGVEYAASKAENILNRMIDLYYNEDTSEMPQLDGDVMNANHDAPFNSVITAYARSSDPHAAERALAVLERLEASPIQPSTTSYNAVLDVCAKHGEPDRALEILDKMKTMSIPVDTISYATILNAFAKHDKAGSAERAYEFLCQLEQSSSESQFSPSARSYATVINAFARASGKDYGGLHAVEKAKEIYNELVDKMTSGLIHGEADCYVNSCLLNCCANIYGTRAEKRGALVTAVSDVLS</sequence>
<comment type="pathway">
    <text evidence="1">Amino-acid biosynthesis; L-serine biosynthesis; L-serine from 3-phospho-D-glycerate: step 1/3.</text>
</comment>
<dbReference type="FunFam" id="3.40.50.720:FF:000584">
    <property type="entry name" value="D-3-phosphoglycerate dehydrogenase"/>
    <property type="match status" value="1"/>
</dbReference>
<dbReference type="Gene3D" id="1.25.40.10">
    <property type="entry name" value="Tetratricopeptide repeat domain"/>
    <property type="match status" value="3"/>
</dbReference>
<dbReference type="Gene3D" id="3.30.70.260">
    <property type="match status" value="1"/>
</dbReference>
<feature type="compositionally biased region" description="Basic and acidic residues" evidence="7">
    <location>
        <begin position="922"/>
        <end position="936"/>
    </location>
</feature>
<keyword evidence="4" id="KW-0560">Oxidoreductase</keyword>
<feature type="repeat" description="PPR" evidence="6">
    <location>
        <begin position="1551"/>
        <end position="1585"/>
    </location>
</feature>
<dbReference type="Pfam" id="PF13041">
    <property type="entry name" value="PPR_2"/>
    <property type="match status" value="1"/>
</dbReference>
<dbReference type="CDD" id="cd12174">
    <property type="entry name" value="PGDH_like_3"/>
    <property type="match status" value="1"/>
</dbReference>
<dbReference type="EMBL" id="JALLBG020000168">
    <property type="protein sequence ID" value="KAL3760901.1"/>
    <property type="molecule type" value="Genomic_DNA"/>
</dbReference>
<evidence type="ECO:0000256" key="2">
    <source>
        <dbReference type="ARBA" id="ARBA00013143"/>
    </source>
</evidence>
<dbReference type="PROSITE" id="PS51671">
    <property type="entry name" value="ACT"/>
    <property type="match status" value="1"/>
</dbReference>
<accession>A0ABD3MDP5</accession>
<protein>
    <recommendedName>
        <fullName evidence="2">phosphoglycerate dehydrogenase</fullName>
        <ecNumber evidence="2">1.1.1.95</ecNumber>
    </recommendedName>
</protein>
<dbReference type="SUPFAM" id="SSF52283">
    <property type="entry name" value="Formate/glycerate dehydrogenase catalytic domain-like"/>
    <property type="match status" value="1"/>
</dbReference>
<evidence type="ECO:0000256" key="1">
    <source>
        <dbReference type="ARBA" id="ARBA00005216"/>
    </source>
</evidence>
<dbReference type="NCBIfam" id="TIGR00756">
    <property type="entry name" value="PPR"/>
    <property type="match status" value="1"/>
</dbReference>
<evidence type="ECO:0000256" key="3">
    <source>
        <dbReference type="ARBA" id="ARBA00022737"/>
    </source>
</evidence>
<dbReference type="PROSITE" id="PS51375">
    <property type="entry name" value="PPR"/>
    <property type="match status" value="1"/>
</dbReference>
<evidence type="ECO:0000256" key="7">
    <source>
        <dbReference type="SAM" id="MobiDB-lite"/>
    </source>
</evidence>
<dbReference type="EC" id="1.1.1.95" evidence="2"/>
<evidence type="ECO:0000256" key="6">
    <source>
        <dbReference type="PROSITE-ProRule" id="PRU00708"/>
    </source>
</evidence>
<dbReference type="Pfam" id="PF02826">
    <property type="entry name" value="2-Hacid_dh_C"/>
    <property type="match status" value="1"/>
</dbReference>
<gene>
    <name evidence="9" type="ORF">ACHAWU_009580</name>
</gene>
<comment type="caution">
    <text evidence="9">The sequence shown here is derived from an EMBL/GenBank/DDBJ whole genome shotgun (WGS) entry which is preliminary data.</text>
</comment>
<dbReference type="GO" id="GO:0004617">
    <property type="term" value="F:phosphoglycerate dehydrogenase activity"/>
    <property type="evidence" value="ECO:0007669"/>
    <property type="project" value="UniProtKB-EC"/>
</dbReference>
<dbReference type="InterPro" id="IPR006139">
    <property type="entry name" value="D-isomer_2_OHA_DH_cat_dom"/>
</dbReference>
<dbReference type="SUPFAM" id="SSF51735">
    <property type="entry name" value="NAD(P)-binding Rossmann-fold domains"/>
    <property type="match status" value="1"/>
</dbReference>
<dbReference type="InterPro" id="IPR006140">
    <property type="entry name" value="D-isomer_DH_NAD-bd"/>
</dbReference>
<evidence type="ECO:0000313" key="9">
    <source>
        <dbReference type="EMBL" id="KAL3760901.1"/>
    </source>
</evidence>
<dbReference type="InterPro" id="IPR029753">
    <property type="entry name" value="D-isomer_DH_CS"/>
</dbReference>
<proteinExistence type="predicted"/>
<evidence type="ECO:0000259" key="8">
    <source>
        <dbReference type="PROSITE" id="PS51671"/>
    </source>
</evidence>
<dbReference type="InterPro" id="IPR002885">
    <property type="entry name" value="PPR_rpt"/>
</dbReference>
<organism evidence="9 10">
    <name type="scientific">Discostella pseudostelligera</name>
    <dbReference type="NCBI Taxonomy" id="259834"/>
    <lineage>
        <taxon>Eukaryota</taxon>
        <taxon>Sar</taxon>
        <taxon>Stramenopiles</taxon>
        <taxon>Ochrophyta</taxon>
        <taxon>Bacillariophyta</taxon>
        <taxon>Coscinodiscophyceae</taxon>
        <taxon>Thalassiosirophycidae</taxon>
        <taxon>Stephanodiscales</taxon>
        <taxon>Stephanodiscaceae</taxon>
        <taxon>Discostella</taxon>
    </lineage>
</organism>
<evidence type="ECO:0000256" key="4">
    <source>
        <dbReference type="ARBA" id="ARBA00023002"/>
    </source>
</evidence>
<keyword evidence="3" id="KW-0677">Repeat</keyword>
<evidence type="ECO:0000256" key="5">
    <source>
        <dbReference type="ARBA" id="ARBA00048731"/>
    </source>
</evidence>
<comment type="catalytic activity">
    <reaction evidence="5">
        <text>(2R)-3-phosphoglycerate + NAD(+) = 3-phosphooxypyruvate + NADH + H(+)</text>
        <dbReference type="Rhea" id="RHEA:12641"/>
        <dbReference type="ChEBI" id="CHEBI:15378"/>
        <dbReference type="ChEBI" id="CHEBI:18110"/>
        <dbReference type="ChEBI" id="CHEBI:57540"/>
        <dbReference type="ChEBI" id="CHEBI:57945"/>
        <dbReference type="ChEBI" id="CHEBI:58272"/>
        <dbReference type="EC" id="1.1.1.95"/>
    </reaction>
</comment>
<dbReference type="PANTHER" id="PTHR47942">
    <property type="entry name" value="TETRATRICOPEPTIDE REPEAT (TPR)-LIKE SUPERFAMILY PROTEIN-RELATED"/>
    <property type="match status" value="1"/>
</dbReference>
<feature type="region of interest" description="Disordered" evidence="7">
    <location>
        <begin position="922"/>
        <end position="975"/>
    </location>
</feature>
<dbReference type="SUPFAM" id="SSF55021">
    <property type="entry name" value="ACT-like"/>
    <property type="match status" value="1"/>
</dbReference>
<feature type="compositionally biased region" description="Polar residues" evidence="7">
    <location>
        <begin position="951"/>
        <end position="970"/>
    </location>
</feature>
<dbReference type="InterPro" id="IPR002912">
    <property type="entry name" value="ACT_dom"/>
</dbReference>
<dbReference type="Proteomes" id="UP001530293">
    <property type="component" value="Unassembled WGS sequence"/>
</dbReference>
<dbReference type="Gene3D" id="3.40.50.720">
    <property type="entry name" value="NAD(P)-binding Rossmann-like Domain"/>
    <property type="match status" value="2"/>
</dbReference>
<dbReference type="InterPro" id="IPR029752">
    <property type="entry name" value="D-isomer_DH_CS1"/>
</dbReference>
<dbReference type="InterPro" id="IPR045865">
    <property type="entry name" value="ACT-like_dom_sf"/>
</dbReference>
<dbReference type="InterPro" id="IPR011990">
    <property type="entry name" value="TPR-like_helical_dom_sf"/>
</dbReference>
<dbReference type="InterPro" id="IPR051222">
    <property type="entry name" value="PPR/CCM1_RNA-binding"/>
</dbReference>
<dbReference type="InterPro" id="IPR036291">
    <property type="entry name" value="NAD(P)-bd_dom_sf"/>
</dbReference>
<reference evidence="9 10" key="1">
    <citation type="submission" date="2024-10" db="EMBL/GenBank/DDBJ databases">
        <title>Updated reference genomes for cyclostephanoid diatoms.</title>
        <authorList>
            <person name="Roberts W.R."/>
            <person name="Alverson A.J."/>
        </authorList>
    </citation>
    <scope>NUCLEOTIDE SEQUENCE [LARGE SCALE GENOMIC DNA]</scope>
    <source>
        <strain evidence="9 10">AJA232-27</strain>
    </source>
</reference>
<dbReference type="Pfam" id="PF00389">
    <property type="entry name" value="2-Hacid_dh"/>
    <property type="match status" value="1"/>
</dbReference>
<name>A0ABD3MDP5_9STRA</name>
<feature type="domain" description="ACT" evidence="8">
    <location>
        <begin position="385"/>
        <end position="461"/>
    </location>
</feature>
<dbReference type="PANTHER" id="PTHR47942:SF63">
    <property type="entry name" value="PENTATRICOPEPTIDE REPEAT-CONTAINING PROTEIN"/>
    <property type="match status" value="1"/>
</dbReference>
<dbReference type="CDD" id="cd04901">
    <property type="entry name" value="ACT_3PGDH"/>
    <property type="match status" value="1"/>
</dbReference>
<dbReference type="PROSITE" id="PS00671">
    <property type="entry name" value="D_2_HYDROXYACID_DH_3"/>
    <property type="match status" value="1"/>
</dbReference>
<keyword evidence="10" id="KW-1185">Reference proteome</keyword>
<dbReference type="PROSITE" id="PS00065">
    <property type="entry name" value="D_2_HYDROXYACID_DH_1"/>
    <property type="match status" value="1"/>
</dbReference>